<gene>
    <name evidence="3" type="ORF">HD592_001303</name>
</gene>
<name>A0A923E2F1_9ACTO</name>
<accession>A0A923E2F1</accession>
<dbReference type="InterPro" id="IPR001300">
    <property type="entry name" value="Peptidase_C2_calpain_cat"/>
</dbReference>
<dbReference type="AlphaFoldDB" id="A0A923E2F1"/>
<dbReference type="RefSeq" id="WP_184452696.1">
    <property type="nucleotide sequence ID" value="NZ_JACHMK010000001.1"/>
</dbReference>
<protein>
    <submittedName>
        <fullName evidence="3">Uncharacterized protein YukE</fullName>
    </submittedName>
</protein>
<dbReference type="GO" id="GO:0006508">
    <property type="term" value="P:proteolysis"/>
    <property type="evidence" value="ECO:0007669"/>
    <property type="project" value="InterPro"/>
</dbReference>
<organism evidence="3 4">
    <name type="scientific">Schaalia hyovaginalis</name>
    <dbReference type="NCBI Taxonomy" id="29316"/>
    <lineage>
        <taxon>Bacteria</taxon>
        <taxon>Bacillati</taxon>
        <taxon>Actinomycetota</taxon>
        <taxon>Actinomycetes</taxon>
        <taxon>Actinomycetales</taxon>
        <taxon>Actinomycetaceae</taxon>
        <taxon>Schaalia</taxon>
    </lineage>
</organism>
<sequence>MGVFAGWIEDIPGDGPRLHAVADGLSSASTEAWRIRDEMRDSGRAAPSWEGRARDAFDDELDQVCASGASLASGVDSALRAVDTYAWVVDSAKQSVADLRGRMADIDEAWELAPQDERRAQFFFLLPEAMSLLGRYHEVLSRVRSEAIACGAVVCEAVHLEPVNLDPNGNNVGELHVLTVDEMTAMWEGFDSLSYRDVRQGGIGDCYYLAGLMAVLASPEGRAWLKSCVRVRRRPRTDGVPGFVVDGFFVTVYDDPLHPEESAKREVFVDSTYQRGVNGLKPNMVSVFESAYGQIHPGGTLDSGPYNGIGGGSRAEALQDITNVTPGGVSRHQGFFGWGEGYHSEDQEQIMRALSERRPMTAGTGSAPEAHFPDAGWADVEVTINGAEQSIRIPHGHAFMVEEATSEGVTLRNPWGWNDRPKGVVKAPASFVMSWEDFGHYYGDVAIGGPYR</sequence>
<keyword evidence="4" id="KW-1185">Reference proteome</keyword>
<proteinExistence type="predicted"/>
<reference evidence="3" key="1">
    <citation type="submission" date="2020-08" db="EMBL/GenBank/DDBJ databases">
        <title>Sequencing the genomes of 1000 actinobacteria strains.</title>
        <authorList>
            <person name="Klenk H.-P."/>
        </authorList>
    </citation>
    <scope>NUCLEOTIDE SEQUENCE</scope>
    <source>
        <strain evidence="3">DSM 10695</strain>
    </source>
</reference>
<dbReference type="Pfam" id="PF00648">
    <property type="entry name" value="Peptidase_C2"/>
    <property type="match status" value="1"/>
</dbReference>
<dbReference type="PROSITE" id="PS50203">
    <property type="entry name" value="CALPAIN_CAT"/>
    <property type="match status" value="1"/>
</dbReference>
<evidence type="ECO:0000313" key="4">
    <source>
        <dbReference type="Proteomes" id="UP000617426"/>
    </source>
</evidence>
<feature type="domain" description="Calpain catalytic" evidence="2">
    <location>
        <begin position="197"/>
        <end position="447"/>
    </location>
</feature>
<evidence type="ECO:0000313" key="3">
    <source>
        <dbReference type="EMBL" id="MBB6334738.1"/>
    </source>
</evidence>
<dbReference type="EMBL" id="JACHMK010000001">
    <property type="protein sequence ID" value="MBB6334738.1"/>
    <property type="molecule type" value="Genomic_DNA"/>
</dbReference>
<dbReference type="InterPro" id="IPR038765">
    <property type="entry name" value="Papain-like_cys_pep_sf"/>
</dbReference>
<dbReference type="InterPro" id="IPR022684">
    <property type="entry name" value="Calpain_cysteine_protease"/>
</dbReference>
<comment type="caution">
    <text evidence="3">The sequence shown here is derived from an EMBL/GenBank/DDBJ whole genome shotgun (WGS) entry which is preliminary data.</text>
</comment>
<dbReference type="SUPFAM" id="SSF54001">
    <property type="entry name" value="Cysteine proteinases"/>
    <property type="match status" value="1"/>
</dbReference>
<comment type="caution">
    <text evidence="1">Lacks conserved residue(s) required for the propagation of feature annotation.</text>
</comment>
<evidence type="ECO:0000256" key="1">
    <source>
        <dbReference type="PROSITE-ProRule" id="PRU00239"/>
    </source>
</evidence>
<dbReference type="GO" id="GO:0004198">
    <property type="term" value="F:calcium-dependent cysteine-type endopeptidase activity"/>
    <property type="evidence" value="ECO:0007669"/>
    <property type="project" value="InterPro"/>
</dbReference>
<dbReference type="Proteomes" id="UP000617426">
    <property type="component" value="Unassembled WGS sequence"/>
</dbReference>
<dbReference type="PRINTS" id="PR00704">
    <property type="entry name" value="CALPAIN"/>
</dbReference>
<evidence type="ECO:0000259" key="2">
    <source>
        <dbReference type="PROSITE" id="PS50203"/>
    </source>
</evidence>